<evidence type="ECO:0000256" key="4">
    <source>
        <dbReference type="SAM" id="Phobius"/>
    </source>
</evidence>
<proteinExistence type="predicted"/>
<keyword evidence="4" id="KW-1133">Transmembrane helix</keyword>
<evidence type="ECO:0000256" key="2">
    <source>
        <dbReference type="ARBA" id="ARBA00022803"/>
    </source>
</evidence>
<comment type="caution">
    <text evidence="5">The sequence shown here is derived from an EMBL/GenBank/DDBJ whole genome shotgun (WGS) entry which is preliminary data.</text>
</comment>
<keyword evidence="4" id="KW-0472">Membrane</keyword>
<dbReference type="SMART" id="SM00028">
    <property type="entry name" value="TPR"/>
    <property type="match status" value="2"/>
</dbReference>
<protein>
    <submittedName>
        <fullName evidence="5">Formate-dependent nitrite reductase complex subunit NrfG</fullName>
    </submittedName>
</protein>
<dbReference type="GO" id="GO:0046813">
    <property type="term" value="P:receptor-mediated virion attachment to host cell"/>
    <property type="evidence" value="ECO:0007669"/>
    <property type="project" value="TreeGrafter"/>
</dbReference>
<organism evidence="5 6">
    <name type="scientific">Pelotomaculum schinkii</name>
    <dbReference type="NCBI Taxonomy" id="78350"/>
    <lineage>
        <taxon>Bacteria</taxon>
        <taxon>Bacillati</taxon>
        <taxon>Bacillota</taxon>
        <taxon>Clostridia</taxon>
        <taxon>Eubacteriales</taxon>
        <taxon>Desulfotomaculaceae</taxon>
        <taxon>Pelotomaculum</taxon>
    </lineage>
</organism>
<reference evidence="5 6" key="1">
    <citation type="journal article" date="2018" name="Environ. Microbiol.">
        <title>Novel energy conservation strategies and behaviour of Pelotomaculum schinkii driving syntrophic propionate catabolism.</title>
        <authorList>
            <person name="Hidalgo-Ahumada C.A.P."/>
            <person name="Nobu M.K."/>
            <person name="Narihiro T."/>
            <person name="Tamaki H."/>
            <person name="Liu W.T."/>
            <person name="Kamagata Y."/>
            <person name="Stams A.J.M."/>
            <person name="Imachi H."/>
            <person name="Sousa D.Z."/>
        </authorList>
    </citation>
    <scope>NUCLEOTIDE SEQUENCE [LARGE SCALE GENOMIC DNA]</scope>
    <source>
        <strain evidence="5 6">HH</strain>
    </source>
</reference>
<evidence type="ECO:0000313" key="5">
    <source>
        <dbReference type="EMBL" id="TEB04175.1"/>
    </source>
</evidence>
<evidence type="ECO:0000256" key="3">
    <source>
        <dbReference type="PROSITE-ProRule" id="PRU00339"/>
    </source>
</evidence>
<name>A0A4Y7R5E6_9FIRM</name>
<dbReference type="InterPro" id="IPR050498">
    <property type="entry name" value="Ycf3"/>
</dbReference>
<dbReference type="EMBL" id="QFGA01000004">
    <property type="protein sequence ID" value="TEB04175.1"/>
    <property type="molecule type" value="Genomic_DNA"/>
</dbReference>
<dbReference type="AlphaFoldDB" id="A0A4Y7R5E6"/>
<dbReference type="Pfam" id="PF14559">
    <property type="entry name" value="TPR_19"/>
    <property type="match status" value="1"/>
</dbReference>
<dbReference type="Proteomes" id="UP000298324">
    <property type="component" value="Unassembled WGS sequence"/>
</dbReference>
<dbReference type="PANTHER" id="PTHR44858:SF1">
    <property type="entry name" value="UDP-N-ACETYLGLUCOSAMINE--PEPTIDE N-ACETYLGLUCOSAMINYLTRANSFERASE SPINDLY-RELATED"/>
    <property type="match status" value="1"/>
</dbReference>
<sequence length="205" mass="23194">MRQCYNVSKVMELFNKKTFRKKFHKGIFLFVTILIAIGLVIPLAGLFSSQPDYSGVQGADTAHQTLQERLSELEKQAQENPGDVNVLLELAQAYFYVGAPDQATKTYEQVLALDAQNSEARYDMATIYYYSSEYDLAVAQLQELLKNEPDNKDARYFYGIVLGTGVKDYQSGIQELEKFIELAKEGPDVEKAKQIINEWKTAPAQ</sequence>
<keyword evidence="2 3" id="KW-0802">TPR repeat</keyword>
<gene>
    <name evidence="5" type="ORF">Psch_03900</name>
</gene>
<keyword evidence="4" id="KW-0812">Transmembrane</keyword>
<dbReference type="InterPro" id="IPR019734">
    <property type="entry name" value="TPR_rpt"/>
</dbReference>
<keyword evidence="1" id="KW-0677">Repeat</keyword>
<dbReference type="SUPFAM" id="SSF48452">
    <property type="entry name" value="TPR-like"/>
    <property type="match status" value="1"/>
</dbReference>
<accession>A0A4Y7R5E6</accession>
<keyword evidence="6" id="KW-1185">Reference proteome</keyword>
<feature type="transmembrane region" description="Helical" evidence="4">
    <location>
        <begin position="26"/>
        <end position="47"/>
    </location>
</feature>
<dbReference type="GO" id="GO:0009279">
    <property type="term" value="C:cell outer membrane"/>
    <property type="evidence" value="ECO:0007669"/>
    <property type="project" value="TreeGrafter"/>
</dbReference>
<evidence type="ECO:0000256" key="1">
    <source>
        <dbReference type="ARBA" id="ARBA00022737"/>
    </source>
</evidence>
<dbReference type="InterPro" id="IPR011990">
    <property type="entry name" value="TPR-like_helical_dom_sf"/>
</dbReference>
<dbReference type="PROSITE" id="PS50005">
    <property type="entry name" value="TPR"/>
    <property type="match status" value="2"/>
</dbReference>
<feature type="repeat" description="TPR" evidence="3">
    <location>
        <begin position="118"/>
        <end position="151"/>
    </location>
</feature>
<dbReference type="PANTHER" id="PTHR44858">
    <property type="entry name" value="TETRATRICOPEPTIDE REPEAT PROTEIN 6"/>
    <property type="match status" value="1"/>
</dbReference>
<dbReference type="Gene3D" id="1.25.40.10">
    <property type="entry name" value="Tetratricopeptide repeat domain"/>
    <property type="match status" value="1"/>
</dbReference>
<feature type="repeat" description="TPR" evidence="3">
    <location>
        <begin position="84"/>
        <end position="117"/>
    </location>
</feature>
<evidence type="ECO:0000313" key="6">
    <source>
        <dbReference type="Proteomes" id="UP000298324"/>
    </source>
</evidence>